<proteinExistence type="predicted"/>
<protein>
    <submittedName>
        <fullName evidence="2">Mce family protein</fullName>
    </submittedName>
</protein>
<reference evidence="2 3" key="1">
    <citation type="submission" date="2012-12" db="EMBL/GenBank/DDBJ databases">
        <title>Whole genome shotgun sequence of Gordonia hirsuta NBRC 16056.</title>
        <authorList>
            <person name="Isaki-Nakamura S."/>
            <person name="Hosoyama A."/>
            <person name="Tsuchikane K."/>
            <person name="Katsumata H."/>
            <person name="Baba S."/>
            <person name="Yamazaki S."/>
            <person name="Fujita N."/>
        </authorList>
    </citation>
    <scope>NUCLEOTIDE SEQUENCE [LARGE SCALE GENOMIC DNA]</scope>
    <source>
        <strain evidence="2 3">NBRC 16056</strain>
    </source>
</reference>
<dbReference type="OrthoDB" id="4368973at2"/>
<organism evidence="2 3">
    <name type="scientific">Gordonia hirsuta DSM 44140 = NBRC 16056</name>
    <dbReference type="NCBI Taxonomy" id="1121927"/>
    <lineage>
        <taxon>Bacteria</taxon>
        <taxon>Bacillati</taxon>
        <taxon>Actinomycetota</taxon>
        <taxon>Actinomycetes</taxon>
        <taxon>Mycobacteriales</taxon>
        <taxon>Gordoniaceae</taxon>
        <taxon>Gordonia</taxon>
    </lineage>
</organism>
<sequence>MMRVARLAAVLLAIVAVFSGCSIRATDLPLPGTAMSGEQYRIEIVFRTALNLPDKAKVYLEGVEVGKVDAVDIEDRYAVAEVDIRSDVVLSTRTVAKVKQSSLMGDLFVELSLPDDPNSDVLQAGGRIPISQTEPPDNIEDMLRAMAMFVAGAPAQDIASLINEVNEVMPGPKEIASLSEAGKRNLSELAASTDEISSLLDSAGSISKTFGDNAGRVDFMLQQGPPRVAGLKDVLYGVIDLMMSLAHFTKPIEPMLVPLTPDLHKLIGILTPAGLAIADADRSLVANVKDVNALMRDRLIPFLGSPLNVSIRGGTPAQGTPAQRADALIGLLRGIGMIR</sequence>
<name>L7LAC8_9ACTN</name>
<gene>
    <name evidence="2" type="primary">mceE</name>
    <name evidence="2" type="ORF">GOHSU_30_00140</name>
</gene>
<evidence type="ECO:0000313" key="2">
    <source>
        <dbReference type="EMBL" id="GAC58090.1"/>
    </source>
</evidence>
<dbReference type="InterPro" id="IPR003399">
    <property type="entry name" value="Mce/MlaD"/>
</dbReference>
<keyword evidence="3" id="KW-1185">Reference proteome</keyword>
<feature type="domain" description="Mce/MlaD" evidence="1">
    <location>
        <begin position="39"/>
        <end position="112"/>
    </location>
</feature>
<dbReference type="InterPro" id="IPR052336">
    <property type="entry name" value="MlaD_Phospholipid_Transporter"/>
</dbReference>
<evidence type="ECO:0000313" key="3">
    <source>
        <dbReference type="Proteomes" id="UP000053405"/>
    </source>
</evidence>
<dbReference type="eggNOG" id="COG1463">
    <property type="taxonomic scope" value="Bacteria"/>
</dbReference>
<dbReference type="PROSITE" id="PS51257">
    <property type="entry name" value="PROKAR_LIPOPROTEIN"/>
    <property type="match status" value="1"/>
</dbReference>
<accession>L7LAC8</accession>
<evidence type="ECO:0000259" key="1">
    <source>
        <dbReference type="Pfam" id="PF02470"/>
    </source>
</evidence>
<dbReference type="EMBL" id="BANT01000030">
    <property type="protein sequence ID" value="GAC58090.1"/>
    <property type="molecule type" value="Genomic_DNA"/>
</dbReference>
<comment type="caution">
    <text evidence="2">The sequence shown here is derived from an EMBL/GenBank/DDBJ whole genome shotgun (WGS) entry which is preliminary data.</text>
</comment>
<dbReference type="PANTHER" id="PTHR33371:SF4">
    <property type="entry name" value="INTERMEMBRANE PHOSPHOLIPID TRANSPORT SYSTEM BINDING PROTEIN MLAD"/>
    <property type="match status" value="1"/>
</dbReference>
<dbReference type="AlphaFoldDB" id="L7LAC8"/>
<dbReference type="STRING" id="1121927.GOHSU_30_00140"/>
<dbReference type="Pfam" id="PF02470">
    <property type="entry name" value="MlaD"/>
    <property type="match status" value="1"/>
</dbReference>
<dbReference type="PANTHER" id="PTHR33371">
    <property type="entry name" value="INTERMEMBRANE PHOSPHOLIPID TRANSPORT SYSTEM BINDING PROTEIN MLAD-RELATED"/>
    <property type="match status" value="1"/>
</dbReference>
<dbReference type="Proteomes" id="UP000053405">
    <property type="component" value="Unassembled WGS sequence"/>
</dbReference>